<keyword evidence="8" id="KW-0625">Polysaccharide transport</keyword>
<evidence type="ECO:0000256" key="13">
    <source>
        <dbReference type="ARBA" id="ARBA00023237"/>
    </source>
</evidence>
<feature type="chain" id="PRO_5016985838" description="Polysaccharide export protein" evidence="15">
    <location>
        <begin position="25"/>
        <end position="301"/>
    </location>
</feature>
<dbReference type="GO" id="GO:0015288">
    <property type="term" value="F:porin activity"/>
    <property type="evidence" value="ECO:0007669"/>
    <property type="project" value="UniProtKB-KW"/>
</dbReference>
<evidence type="ECO:0000256" key="8">
    <source>
        <dbReference type="ARBA" id="ARBA00023047"/>
    </source>
</evidence>
<dbReference type="GO" id="GO:0009279">
    <property type="term" value="C:cell outer membrane"/>
    <property type="evidence" value="ECO:0007669"/>
    <property type="project" value="UniProtKB-SubCell"/>
</dbReference>
<reference evidence="18 19" key="1">
    <citation type="submission" date="2018-08" db="EMBL/GenBank/DDBJ databases">
        <title>Acidipila sp. 4G-K13, an acidobacterium isolated from forest soil.</title>
        <authorList>
            <person name="Gao Z.-H."/>
            <person name="Qiu L.-H."/>
        </authorList>
    </citation>
    <scope>NUCLEOTIDE SEQUENCE [LARGE SCALE GENOMIC DNA]</scope>
    <source>
        <strain evidence="18 19">4G-K13</strain>
    </source>
</reference>
<dbReference type="PANTHER" id="PTHR33619">
    <property type="entry name" value="POLYSACCHARIDE EXPORT PROTEIN GFCE-RELATED"/>
    <property type="match status" value="1"/>
</dbReference>
<keyword evidence="6" id="KW-0812">Transmembrane</keyword>
<keyword evidence="7 15" id="KW-0732">Signal</keyword>
<proteinExistence type="inferred from homology"/>
<evidence type="ECO:0000256" key="5">
    <source>
        <dbReference type="ARBA" id="ARBA00022597"/>
    </source>
</evidence>
<evidence type="ECO:0000256" key="4">
    <source>
        <dbReference type="ARBA" id="ARBA00022452"/>
    </source>
</evidence>
<organism evidence="18 19">
    <name type="scientific">Paracidobacterium acidisoli</name>
    <dbReference type="NCBI Taxonomy" id="2303751"/>
    <lineage>
        <taxon>Bacteria</taxon>
        <taxon>Pseudomonadati</taxon>
        <taxon>Acidobacteriota</taxon>
        <taxon>Terriglobia</taxon>
        <taxon>Terriglobales</taxon>
        <taxon>Acidobacteriaceae</taxon>
        <taxon>Paracidobacterium</taxon>
    </lineage>
</organism>
<evidence type="ECO:0000259" key="16">
    <source>
        <dbReference type="Pfam" id="PF02563"/>
    </source>
</evidence>
<evidence type="ECO:0000256" key="6">
    <source>
        <dbReference type="ARBA" id="ARBA00022692"/>
    </source>
</evidence>
<feature type="domain" description="Polysaccharide export protein N-terminal" evidence="16">
    <location>
        <begin position="29"/>
        <end position="104"/>
    </location>
</feature>
<comment type="subcellular location">
    <subcellularLocation>
        <location evidence="1">Cell outer membrane</location>
        <topology evidence="1">Multi-pass membrane protein</topology>
    </subcellularLocation>
</comment>
<comment type="similarity">
    <text evidence="2">Belongs to the BexD/CtrA/VexA family.</text>
</comment>
<keyword evidence="5" id="KW-0762">Sugar transport</keyword>
<dbReference type="InterPro" id="IPR003715">
    <property type="entry name" value="Poly_export_N"/>
</dbReference>
<keyword evidence="3" id="KW-0813">Transport</keyword>
<evidence type="ECO:0000256" key="10">
    <source>
        <dbReference type="ARBA" id="ARBA00023114"/>
    </source>
</evidence>
<keyword evidence="14" id="KW-0449">Lipoprotein</keyword>
<evidence type="ECO:0000313" key="19">
    <source>
        <dbReference type="Proteomes" id="UP000264702"/>
    </source>
</evidence>
<keyword evidence="19" id="KW-1185">Reference proteome</keyword>
<dbReference type="RefSeq" id="WP_117297146.1">
    <property type="nucleotide sequence ID" value="NZ_QVQT02000001.1"/>
</dbReference>
<keyword evidence="4" id="KW-1134">Transmembrane beta strand</keyword>
<comment type="caution">
    <text evidence="18">The sequence shown here is derived from an EMBL/GenBank/DDBJ whole genome shotgun (WGS) entry which is preliminary data.</text>
</comment>
<sequence>MAGLALKIVCCCVAAWLALAPAGAQQSAPTESLLIGPGDLLHVSVLSESELERRARVRDSGDVALPLIGNVSVKGLTPADAAAAIAEQYRKGNFLKHPEVSVLIEEYATQSVAVLGQIARPGAIQLATPRSLIDVLSMAGGLTETADRHITLHRAGKDGDTVQVYLPNNAAQDLHADVMVYPGDTVIVPKAGIIYVLGDVGRPGGYVMQNDSKMTVLEAIAMAAGAGKTASDRKIRLIHNADGQYVELDLPLRAMENGKQPDVALHPSDVLYVPFSFAKNVAMGSTSILAAASTALIYADR</sequence>
<accession>A0A372ITG4</accession>
<keyword evidence="12" id="KW-0564">Palmitate</keyword>
<keyword evidence="11" id="KW-0472">Membrane</keyword>
<dbReference type="Proteomes" id="UP000264702">
    <property type="component" value="Unassembled WGS sequence"/>
</dbReference>
<dbReference type="PANTHER" id="PTHR33619:SF3">
    <property type="entry name" value="POLYSACCHARIDE EXPORT PROTEIN GFCE-RELATED"/>
    <property type="match status" value="1"/>
</dbReference>
<evidence type="ECO:0000256" key="15">
    <source>
        <dbReference type="SAM" id="SignalP"/>
    </source>
</evidence>
<keyword evidence="13" id="KW-0998">Cell outer membrane</keyword>
<dbReference type="InterPro" id="IPR049712">
    <property type="entry name" value="Poly_export"/>
</dbReference>
<dbReference type="Gene3D" id="3.10.560.10">
    <property type="entry name" value="Outer membrane lipoprotein wza domain like"/>
    <property type="match status" value="2"/>
</dbReference>
<dbReference type="EMBL" id="QVQT01000001">
    <property type="protein sequence ID" value="RFU18081.1"/>
    <property type="molecule type" value="Genomic_DNA"/>
</dbReference>
<evidence type="ECO:0000256" key="9">
    <source>
        <dbReference type="ARBA" id="ARBA00023065"/>
    </source>
</evidence>
<evidence type="ECO:0000259" key="17">
    <source>
        <dbReference type="Pfam" id="PF22461"/>
    </source>
</evidence>
<evidence type="ECO:0000256" key="2">
    <source>
        <dbReference type="ARBA" id="ARBA00009450"/>
    </source>
</evidence>
<dbReference type="GO" id="GO:0006811">
    <property type="term" value="P:monoatomic ion transport"/>
    <property type="evidence" value="ECO:0007669"/>
    <property type="project" value="UniProtKB-KW"/>
</dbReference>
<evidence type="ECO:0000256" key="14">
    <source>
        <dbReference type="ARBA" id="ARBA00023288"/>
    </source>
</evidence>
<dbReference type="InterPro" id="IPR054765">
    <property type="entry name" value="SLBB_dom"/>
</dbReference>
<gene>
    <name evidence="18" type="ORF">D0Y96_00390</name>
</gene>
<protein>
    <recommendedName>
        <fullName evidence="20">Polysaccharide export protein</fullName>
    </recommendedName>
</protein>
<name>A0A372ITG4_9BACT</name>
<keyword evidence="10" id="KW-0626">Porin</keyword>
<evidence type="ECO:0000256" key="3">
    <source>
        <dbReference type="ARBA" id="ARBA00022448"/>
    </source>
</evidence>
<evidence type="ECO:0000313" key="18">
    <source>
        <dbReference type="EMBL" id="RFU18081.1"/>
    </source>
</evidence>
<dbReference type="OrthoDB" id="9815244at2"/>
<evidence type="ECO:0000256" key="1">
    <source>
        <dbReference type="ARBA" id="ARBA00004571"/>
    </source>
</evidence>
<feature type="domain" description="SLBB" evidence="17">
    <location>
        <begin position="194"/>
        <end position="273"/>
    </location>
</feature>
<dbReference type="AlphaFoldDB" id="A0A372ITG4"/>
<feature type="domain" description="SLBB" evidence="17">
    <location>
        <begin position="110"/>
        <end position="188"/>
    </location>
</feature>
<dbReference type="Pfam" id="PF02563">
    <property type="entry name" value="Poly_export"/>
    <property type="match status" value="1"/>
</dbReference>
<dbReference type="Pfam" id="PF22461">
    <property type="entry name" value="SLBB_2"/>
    <property type="match status" value="2"/>
</dbReference>
<evidence type="ECO:0000256" key="7">
    <source>
        <dbReference type="ARBA" id="ARBA00022729"/>
    </source>
</evidence>
<feature type="signal peptide" evidence="15">
    <location>
        <begin position="1"/>
        <end position="24"/>
    </location>
</feature>
<keyword evidence="9" id="KW-0406">Ion transport</keyword>
<evidence type="ECO:0008006" key="20">
    <source>
        <dbReference type="Google" id="ProtNLM"/>
    </source>
</evidence>
<evidence type="ECO:0000256" key="11">
    <source>
        <dbReference type="ARBA" id="ARBA00023136"/>
    </source>
</evidence>
<dbReference type="GO" id="GO:0015159">
    <property type="term" value="F:polysaccharide transmembrane transporter activity"/>
    <property type="evidence" value="ECO:0007669"/>
    <property type="project" value="InterPro"/>
</dbReference>
<dbReference type="GO" id="GO:0046930">
    <property type="term" value="C:pore complex"/>
    <property type="evidence" value="ECO:0007669"/>
    <property type="project" value="UniProtKB-KW"/>
</dbReference>
<evidence type="ECO:0000256" key="12">
    <source>
        <dbReference type="ARBA" id="ARBA00023139"/>
    </source>
</evidence>